<organism evidence="2 3">
    <name type="scientific">Puccinia coronata f. sp. avenae</name>
    <dbReference type="NCBI Taxonomy" id="200324"/>
    <lineage>
        <taxon>Eukaryota</taxon>
        <taxon>Fungi</taxon>
        <taxon>Dikarya</taxon>
        <taxon>Basidiomycota</taxon>
        <taxon>Pucciniomycotina</taxon>
        <taxon>Pucciniomycetes</taxon>
        <taxon>Pucciniales</taxon>
        <taxon>Pucciniaceae</taxon>
        <taxon>Puccinia</taxon>
    </lineage>
</organism>
<dbReference type="EMBL" id="PGCJ01000053">
    <property type="protein sequence ID" value="PLW53976.1"/>
    <property type="molecule type" value="Genomic_DNA"/>
</dbReference>
<evidence type="ECO:0000313" key="3">
    <source>
        <dbReference type="Proteomes" id="UP000235388"/>
    </source>
</evidence>
<proteinExistence type="predicted"/>
<keyword evidence="3" id="KW-1185">Reference proteome</keyword>
<protein>
    <submittedName>
        <fullName evidence="2">Uncharacterized protein</fullName>
    </submittedName>
</protein>
<evidence type="ECO:0000256" key="1">
    <source>
        <dbReference type="SAM" id="MobiDB-lite"/>
    </source>
</evidence>
<feature type="region of interest" description="Disordered" evidence="1">
    <location>
        <begin position="77"/>
        <end position="101"/>
    </location>
</feature>
<evidence type="ECO:0000313" key="2">
    <source>
        <dbReference type="EMBL" id="PLW53976.1"/>
    </source>
</evidence>
<accession>A0A2N5VVI6</accession>
<sequence length="101" mass="11090">MYDERILDKAETGNVTPSFQRLGGISLGKMDVLSTRSNYRGSPHLDSLALACVSLLTNKEKAIILIKSRTIGGVALTKPNGPRAKPKLQRDNPYMGLHQRV</sequence>
<reference evidence="2 3" key="1">
    <citation type="submission" date="2017-11" db="EMBL/GenBank/DDBJ databases">
        <title>De novo assembly and phasing of dikaryotic genomes from two isolates of Puccinia coronata f. sp. avenae, the causal agent of oat crown rust.</title>
        <authorList>
            <person name="Miller M.E."/>
            <person name="Zhang Y."/>
            <person name="Omidvar V."/>
            <person name="Sperschneider J."/>
            <person name="Schwessinger B."/>
            <person name="Raley C."/>
            <person name="Palmer J.M."/>
            <person name="Garnica D."/>
            <person name="Upadhyaya N."/>
            <person name="Rathjen J."/>
            <person name="Taylor J.M."/>
            <person name="Park R.F."/>
            <person name="Dodds P.N."/>
            <person name="Hirsch C.D."/>
            <person name="Kianian S.F."/>
            <person name="Figueroa M."/>
        </authorList>
    </citation>
    <scope>NUCLEOTIDE SEQUENCE [LARGE SCALE GENOMIC DNA]</scope>
    <source>
        <strain evidence="2">12NC29</strain>
    </source>
</reference>
<comment type="caution">
    <text evidence="2">The sequence shown here is derived from an EMBL/GenBank/DDBJ whole genome shotgun (WGS) entry which is preliminary data.</text>
</comment>
<dbReference type="Proteomes" id="UP000235388">
    <property type="component" value="Unassembled WGS sequence"/>
</dbReference>
<name>A0A2N5VVI6_9BASI</name>
<gene>
    <name evidence="2" type="ORF">PCANC_06848</name>
</gene>
<dbReference type="AlphaFoldDB" id="A0A2N5VVI6"/>